<keyword evidence="1" id="KW-0597">Phosphoprotein</keyword>
<name>A0A3S4T7E6_9BACT</name>
<keyword evidence="4" id="KW-1185">Reference proteome</keyword>
<dbReference type="Proteomes" id="UP000287853">
    <property type="component" value="Unassembled WGS sequence"/>
</dbReference>
<evidence type="ECO:0000256" key="1">
    <source>
        <dbReference type="PROSITE-ProRule" id="PRU00169"/>
    </source>
</evidence>
<evidence type="ECO:0000313" key="3">
    <source>
        <dbReference type="EMBL" id="RWX44606.1"/>
    </source>
</evidence>
<dbReference type="SUPFAM" id="SSF52172">
    <property type="entry name" value="CheY-like"/>
    <property type="match status" value="1"/>
</dbReference>
<sequence>MTAIAHRVRRVLVIDDNAEIHNDIKKILQPTTASDDFDDLLSDITGKPASKTYHAMIQVDSAFQGDEGIKMVRQARMEEQPYALAFVDMRIPPGLDGLQTIKKLQMEDDRLQYVIITAHSDYSWQDISNALTSKDSLLVIKKPFESIEIRQSASALFKNGILLWNGRISLLPWPCSGIYWKIR</sequence>
<dbReference type="Pfam" id="PF00072">
    <property type="entry name" value="Response_reg"/>
    <property type="match status" value="1"/>
</dbReference>
<gene>
    <name evidence="3" type="ORF">H206_01763</name>
</gene>
<accession>A0A3S4T7E6</accession>
<dbReference type="PROSITE" id="PS50110">
    <property type="entry name" value="RESPONSE_REGULATORY"/>
    <property type="match status" value="1"/>
</dbReference>
<dbReference type="Gene3D" id="3.40.50.2300">
    <property type="match status" value="1"/>
</dbReference>
<dbReference type="EMBL" id="MTKO01000092">
    <property type="protein sequence ID" value="RWX44606.1"/>
    <property type="molecule type" value="Genomic_DNA"/>
</dbReference>
<proteinExistence type="predicted"/>
<feature type="domain" description="Response regulatory" evidence="2">
    <location>
        <begin position="10"/>
        <end position="157"/>
    </location>
</feature>
<protein>
    <submittedName>
        <fullName evidence="3">Response regulator receiver domain-containing protein</fullName>
    </submittedName>
</protein>
<reference evidence="3 4" key="1">
    <citation type="submission" date="2017-01" db="EMBL/GenBank/DDBJ databases">
        <title>The cable genome- insights into the physiology and evolution of filamentous bacteria capable of sulfide oxidation via long distance electron transfer.</title>
        <authorList>
            <person name="Schreiber L."/>
            <person name="Bjerg J.T."/>
            <person name="Boggild A."/>
            <person name="Van De Vossenberg J."/>
            <person name="Meysman F."/>
            <person name="Nielsen L.P."/>
            <person name="Schramm A."/>
            <person name="Kjeldsen K.U."/>
        </authorList>
    </citation>
    <scope>NUCLEOTIDE SEQUENCE [LARGE SCALE GENOMIC DNA]</scope>
    <source>
        <strain evidence="3">MCF</strain>
    </source>
</reference>
<evidence type="ECO:0000313" key="4">
    <source>
        <dbReference type="Proteomes" id="UP000287853"/>
    </source>
</evidence>
<organism evidence="3 4">
    <name type="scientific">Candidatus Electrothrix aarhusensis</name>
    <dbReference type="NCBI Taxonomy" id="1859131"/>
    <lineage>
        <taxon>Bacteria</taxon>
        <taxon>Pseudomonadati</taxon>
        <taxon>Thermodesulfobacteriota</taxon>
        <taxon>Desulfobulbia</taxon>
        <taxon>Desulfobulbales</taxon>
        <taxon>Desulfobulbaceae</taxon>
        <taxon>Candidatus Electrothrix</taxon>
    </lineage>
</organism>
<dbReference type="GO" id="GO:0000160">
    <property type="term" value="P:phosphorelay signal transduction system"/>
    <property type="evidence" value="ECO:0007669"/>
    <property type="project" value="InterPro"/>
</dbReference>
<feature type="modified residue" description="4-aspartylphosphate" evidence="1">
    <location>
        <position position="88"/>
    </location>
</feature>
<dbReference type="InterPro" id="IPR001789">
    <property type="entry name" value="Sig_transdc_resp-reg_receiver"/>
</dbReference>
<dbReference type="InterPro" id="IPR011006">
    <property type="entry name" value="CheY-like_superfamily"/>
</dbReference>
<dbReference type="AlphaFoldDB" id="A0A3S4T7E6"/>
<evidence type="ECO:0000259" key="2">
    <source>
        <dbReference type="PROSITE" id="PS50110"/>
    </source>
</evidence>
<comment type="caution">
    <text evidence="3">The sequence shown here is derived from an EMBL/GenBank/DDBJ whole genome shotgun (WGS) entry which is preliminary data.</text>
</comment>